<proteinExistence type="predicted"/>
<comment type="caution">
    <text evidence="1">The sequence shown here is derived from an EMBL/GenBank/DDBJ whole genome shotgun (WGS) entry which is preliminary data.</text>
</comment>
<evidence type="ECO:0000313" key="1">
    <source>
        <dbReference type="EMBL" id="KAI8559352.1"/>
    </source>
</evidence>
<name>A0ACC0P309_RHOML</name>
<keyword evidence="2" id="KW-1185">Reference proteome</keyword>
<reference evidence="1" key="1">
    <citation type="submission" date="2022-02" db="EMBL/GenBank/DDBJ databases">
        <title>Plant Genome Project.</title>
        <authorList>
            <person name="Zhang R.-G."/>
        </authorList>
    </citation>
    <scope>NUCLEOTIDE SEQUENCE</scope>
    <source>
        <strain evidence="1">AT1</strain>
    </source>
</reference>
<sequence length="125" mass="13675">MRRSGKEIVKDGQKLLLVTLVLVVAVALVGTPVEARRLKMEMVHRGEVSPATMHPLGYRRLSFEMLSRGPVPPSGPNNPLEFVMLTKGPVPPSGPSTPPLFRTVCNSPVTVRTVRNCVREAMSFT</sequence>
<gene>
    <name evidence="1" type="ORF">RHMOL_Rhmol04G0166300</name>
</gene>
<dbReference type="EMBL" id="CM046391">
    <property type="protein sequence ID" value="KAI8559352.1"/>
    <property type="molecule type" value="Genomic_DNA"/>
</dbReference>
<accession>A0ACC0P309</accession>
<evidence type="ECO:0000313" key="2">
    <source>
        <dbReference type="Proteomes" id="UP001062846"/>
    </source>
</evidence>
<dbReference type="Proteomes" id="UP001062846">
    <property type="component" value="Chromosome 4"/>
</dbReference>
<organism evidence="1 2">
    <name type="scientific">Rhododendron molle</name>
    <name type="common">Chinese azalea</name>
    <name type="synonym">Azalea mollis</name>
    <dbReference type="NCBI Taxonomy" id="49168"/>
    <lineage>
        <taxon>Eukaryota</taxon>
        <taxon>Viridiplantae</taxon>
        <taxon>Streptophyta</taxon>
        <taxon>Embryophyta</taxon>
        <taxon>Tracheophyta</taxon>
        <taxon>Spermatophyta</taxon>
        <taxon>Magnoliopsida</taxon>
        <taxon>eudicotyledons</taxon>
        <taxon>Gunneridae</taxon>
        <taxon>Pentapetalae</taxon>
        <taxon>asterids</taxon>
        <taxon>Ericales</taxon>
        <taxon>Ericaceae</taxon>
        <taxon>Ericoideae</taxon>
        <taxon>Rhodoreae</taxon>
        <taxon>Rhododendron</taxon>
    </lineage>
</organism>
<protein>
    <submittedName>
        <fullName evidence="1">Uncharacterized protein</fullName>
    </submittedName>
</protein>